<protein>
    <submittedName>
        <fullName evidence="1">Uncharacterized protein</fullName>
    </submittedName>
</protein>
<evidence type="ECO:0000313" key="2">
    <source>
        <dbReference type="Proteomes" id="UP001627154"/>
    </source>
</evidence>
<organism evidence="1 2">
    <name type="scientific">Trichogramma kaykai</name>
    <dbReference type="NCBI Taxonomy" id="54128"/>
    <lineage>
        <taxon>Eukaryota</taxon>
        <taxon>Metazoa</taxon>
        <taxon>Ecdysozoa</taxon>
        <taxon>Arthropoda</taxon>
        <taxon>Hexapoda</taxon>
        <taxon>Insecta</taxon>
        <taxon>Pterygota</taxon>
        <taxon>Neoptera</taxon>
        <taxon>Endopterygota</taxon>
        <taxon>Hymenoptera</taxon>
        <taxon>Apocrita</taxon>
        <taxon>Proctotrupomorpha</taxon>
        <taxon>Chalcidoidea</taxon>
        <taxon>Trichogrammatidae</taxon>
        <taxon>Trichogramma</taxon>
    </lineage>
</organism>
<dbReference type="EMBL" id="JBJJXI010000157">
    <property type="protein sequence ID" value="KAL3385395.1"/>
    <property type="molecule type" value="Genomic_DNA"/>
</dbReference>
<comment type="caution">
    <text evidence="1">The sequence shown here is derived from an EMBL/GenBank/DDBJ whole genome shotgun (WGS) entry which is preliminary data.</text>
</comment>
<gene>
    <name evidence="1" type="ORF">TKK_018966</name>
</gene>
<keyword evidence="2" id="KW-1185">Reference proteome</keyword>
<name>A0ABD2VY49_9HYME</name>
<proteinExistence type="predicted"/>
<evidence type="ECO:0000313" key="1">
    <source>
        <dbReference type="EMBL" id="KAL3385395.1"/>
    </source>
</evidence>
<sequence>MVRDSRGRRDAWINDLLNELASCSALVSEEPKGEKPKQVTSYESRGSGVAFSCKSPAAAAAAAAKASLMTRSRENNKVSFLNLLGYMAERGPSNWRNNNSFSPLLRRVELYGCCTYEIYYGAWTEKTPYLLTDFIVCVCCRPRPLRRNAVTASPAKRSSQLVLRPTFCHPPPLHKVAVTRDAL</sequence>
<reference evidence="1 2" key="1">
    <citation type="journal article" date="2024" name="bioRxiv">
        <title>A reference genome for Trichogramma kaykai: A tiny desert-dwelling parasitoid wasp with competing sex-ratio distorters.</title>
        <authorList>
            <person name="Culotta J."/>
            <person name="Lindsey A.R."/>
        </authorList>
    </citation>
    <scope>NUCLEOTIDE SEQUENCE [LARGE SCALE GENOMIC DNA]</scope>
    <source>
        <strain evidence="1 2">KSX58</strain>
    </source>
</reference>
<dbReference type="AlphaFoldDB" id="A0ABD2VY49"/>
<dbReference type="Proteomes" id="UP001627154">
    <property type="component" value="Unassembled WGS sequence"/>
</dbReference>
<accession>A0ABD2VY49</accession>